<name>A0A1X6ZHW0_9RHOB</name>
<keyword evidence="3" id="KW-1185">Reference proteome</keyword>
<protein>
    <submittedName>
        <fullName evidence="2">Calcineurin-like phosphoesterase superfamily domain protein</fullName>
    </submittedName>
</protein>
<evidence type="ECO:0000259" key="1">
    <source>
        <dbReference type="Pfam" id="PF00149"/>
    </source>
</evidence>
<organism evidence="2 3">
    <name type="scientific">Ruegeria meonggei</name>
    <dbReference type="NCBI Taxonomy" id="1446476"/>
    <lineage>
        <taxon>Bacteria</taxon>
        <taxon>Pseudomonadati</taxon>
        <taxon>Pseudomonadota</taxon>
        <taxon>Alphaproteobacteria</taxon>
        <taxon>Rhodobacterales</taxon>
        <taxon>Roseobacteraceae</taxon>
        <taxon>Ruegeria</taxon>
    </lineage>
</organism>
<dbReference type="InterPro" id="IPR029052">
    <property type="entry name" value="Metallo-depent_PP-like"/>
</dbReference>
<accession>A0A1X6ZHW0</accession>
<dbReference type="PANTHER" id="PTHR12905">
    <property type="entry name" value="METALLOPHOSPHOESTERASE"/>
    <property type="match status" value="1"/>
</dbReference>
<dbReference type="InterPro" id="IPR004843">
    <property type="entry name" value="Calcineurin-like_PHP"/>
</dbReference>
<dbReference type="InterPro" id="IPR051693">
    <property type="entry name" value="UPF0046_metallophosphoest"/>
</dbReference>
<reference evidence="3" key="1">
    <citation type="submission" date="2017-03" db="EMBL/GenBank/DDBJ databases">
        <authorList>
            <person name="Rodrigo-Torres L."/>
            <person name="Arahal R.D."/>
            <person name="Lucena T."/>
        </authorList>
    </citation>
    <scope>NUCLEOTIDE SEQUENCE [LARGE SCALE GENOMIC DNA]</scope>
    <source>
        <strain evidence="3">CECT 8411</strain>
    </source>
</reference>
<proteinExistence type="predicted"/>
<evidence type="ECO:0000313" key="2">
    <source>
        <dbReference type="EMBL" id="SLN51354.1"/>
    </source>
</evidence>
<dbReference type="Pfam" id="PF00149">
    <property type="entry name" value="Metallophos"/>
    <property type="match status" value="1"/>
</dbReference>
<dbReference type="EMBL" id="FWFP01000006">
    <property type="protein sequence ID" value="SLN51354.1"/>
    <property type="molecule type" value="Genomic_DNA"/>
</dbReference>
<feature type="domain" description="Calcineurin-like phosphoesterase" evidence="1">
    <location>
        <begin position="2"/>
        <end position="173"/>
    </location>
</feature>
<dbReference type="PANTHER" id="PTHR12905:SF0">
    <property type="entry name" value="CALCINEURIN-LIKE PHOSPHOESTERASE DOMAIN-CONTAINING PROTEIN"/>
    <property type="match status" value="1"/>
</dbReference>
<dbReference type="SUPFAM" id="SSF56300">
    <property type="entry name" value="Metallo-dependent phosphatases"/>
    <property type="match status" value="1"/>
</dbReference>
<dbReference type="Gene3D" id="3.60.21.10">
    <property type="match status" value="1"/>
</dbReference>
<evidence type="ECO:0000313" key="3">
    <source>
        <dbReference type="Proteomes" id="UP000193778"/>
    </source>
</evidence>
<dbReference type="GO" id="GO:0016787">
    <property type="term" value="F:hydrolase activity"/>
    <property type="evidence" value="ECO:0007669"/>
    <property type="project" value="InterPro"/>
</dbReference>
<dbReference type="AlphaFoldDB" id="A0A1X6ZHW0"/>
<gene>
    <name evidence="2" type="ORF">RUM8411_02457</name>
</gene>
<dbReference type="Proteomes" id="UP000193778">
    <property type="component" value="Unassembled WGS sequence"/>
</dbReference>
<sequence>MMRILAFSDLHMARNRAAEIVAASAEADLVIGAGDYCNLRQGLDDAMEMLSGVTAPLVLVPGNAESAGELTDAAPEGVHVLHGAGMTLDGLRLFGLGYGVPNTPFGDWSCDLSEAEAAELLERCDAVDILIAHSPPKGHGDVTSLGDAVGSVAVRDAVERLQPQHVFCGHIHDSWGYRGTIGRAQVANLGPKVNWFEVSV</sequence>